<accession>A0A8J7IWC7</accession>
<evidence type="ECO:0000259" key="1">
    <source>
        <dbReference type="Pfam" id="PF01636"/>
    </source>
</evidence>
<dbReference type="Gene3D" id="3.30.200.20">
    <property type="entry name" value="Phosphorylase Kinase, domain 1"/>
    <property type="match status" value="1"/>
</dbReference>
<dbReference type="InterPro" id="IPR002575">
    <property type="entry name" value="Aminoglycoside_PTrfase"/>
</dbReference>
<sequence length="326" mass="36004">MTRTDDISAFLMGTEMAGAEIAPLAQDASSRRYFRVQKGVKAAVLMDAPQPANPPQTAFVDIARWLTQAGFSAPEVISADIESGFLLCEDLGDAVFSDEFDAGRLREDTAFTAVAGMLRELHQHTPMPGLPVYTPQNMADMIAPLFDHYMPQDQRKPEAEEQIEQALATILAQTWLGDPVIILRDFHAGNLIWLPEREGRKSVGLLDFQDAAMGHVAYDLVSMLFDIRREINPDLAERIIRGFATACDLPQDSFRAACAAQSIQRNLRILGIFARLATDLGKTGYLKWQPAVWARLMADLEHPVMAPLKDLIRGYVPAPSKDGLPA</sequence>
<dbReference type="Gene3D" id="3.90.1200.10">
    <property type="match status" value="1"/>
</dbReference>
<dbReference type="InterPro" id="IPR011009">
    <property type="entry name" value="Kinase-like_dom_sf"/>
</dbReference>
<name>A0A8J7IWC7_9RHOB</name>
<evidence type="ECO:0000313" key="3">
    <source>
        <dbReference type="Proteomes" id="UP000640583"/>
    </source>
</evidence>
<keyword evidence="3" id="KW-1185">Reference proteome</keyword>
<proteinExistence type="predicted"/>
<dbReference type="Proteomes" id="UP000640583">
    <property type="component" value="Unassembled WGS sequence"/>
</dbReference>
<gene>
    <name evidence="2" type="ORF">H1D41_10230</name>
</gene>
<reference evidence="2" key="1">
    <citation type="submission" date="2020-10" db="EMBL/GenBank/DDBJ databases">
        <title>Paenihalocynthiibacter styelae gen. nov., sp. nov., isolated from stalked sea squirt Styela clava.</title>
        <authorList>
            <person name="Kim Y.-O."/>
            <person name="Yoon J.-H."/>
        </authorList>
    </citation>
    <scope>NUCLEOTIDE SEQUENCE</scope>
    <source>
        <strain evidence="2">MYP1-1</strain>
    </source>
</reference>
<feature type="domain" description="Aminoglycoside phosphotransferase" evidence="1">
    <location>
        <begin position="21"/>
        <end position="244"/>
    </location>
</feature>
<dbReference type="AlphaFoldDB" id="A0A8J7IWC7"/>
<dbReference type="Pfam" id="PF01636">
    <property type="entry name" value="APH"/>
    <property type="match status" value="1"/>
</dbReference>
<dbReference type="SUPFAM" id="SSF56112">
    <property type="entry name" value="Protein kinase-like (PK-like)"/>
    <property type="match status" value="1"/>
</dbReference>
<dbReference type="RefSeq" id="WP_228848811.1">
    <property type="nucleotide sequence ID" value="NZ_JADCKQ010000006.1"/>
</dbReference>
<dbReference type="EMBL" id="JADCKQ010000006">
    <property type="protein sequence ID" value="MBI1494013.1"/>
    <property type="molecule type" value="Genomic_DNA"/>
</dbReference>
<evidence type="ECO:0000313" key="2">
    <source>
        <dbReference type="EMBL" id="MBI1494013.1"/>
    </source>
</evidence>
<comment type="caution">
    <text evidence="2">The sequence shown here is derived from an EMBL/GenBank/DDBJ whole genome shotgun (WGS) entry which is preliminary data.</text>
</comment>
<organism evidence="2 3">
    <name type="scientific">Halocynthiibacter styelae</name>
    <dbReference type="NCBI Taxonomy" id="2761955"/>
    <lineage>
        <taxon>Bacteria</taxon>
        <taxon>Pseudomonadati</taxon>
        <taxon>Pseudomonadota</taxon>
        <taxon>Alphaproteobacteria</taxon>
        <taxon>Rhodobacterales</taxon>
        <taxon>Paracoccaceae</taxon>
        <taxon>Halocynthiibacter</taxon>
    </lineage>
</organism>
<protein>
    <submittedName>
        <fullName evidence="2">Phosphotransferase</fullName>
    </submittedName>
</protein>